<feature type="chain" id="PRO_5005545052" evidence="9">
    <location>
        <begin position="20"/>
        <end position="763"/>
    </location>
</feature>
<sequence>MRLSRLWSVVHLVFGAVLATTKHQARDEPDRLGSDATGDGATQKYIIEVEKGFSIAKLARHAPARALEAAPYYREFNCSGLFSGLVIEEKTENFDTLQSIDGIINAWPARVLPLPPVTHHPPFAPQDHPLNYSMHRWTGVDKLHDAGIRGRGVKVAVIDTGVDYTHQALGGCFGPGCKVTGGYDLVGNTWDSRDELALPKIPHSDPMDRTGHGTHVAGIVAAKTEWLVGVAPEAELLAYKVFSDKHGTTEEVLIQAFCDAYSAGADVITSSVNMENGFNDGPWAVVASRIVERGVVVTISAGNDGMHGPFASGSASNGHGVLSVAAVKVTGSWKNSTVNENQQPMAAFFTSWGPTNELLLKPDVGAPGMGVISTVLNQQFEALDGTSMSAPYIAGVAALYIGKHGGRDVHGPGFAEYLAKRIISSGRSVAWPARVPRQNETSPPFQVGTGLVDAQKVLQYTTLLSFEPFALLDTELFKPEWTVDIANMGEHEVTYSFELEPQAAVEIYNGQDGIKSLIQIQPSAIVPNVSLPEPQVVSPGQQKAVTFTFAPLKNVDDDMLPLYGGKIWVKGSNGEELCIPYGGAACDTEKAFDTMFQAKPAIKNKNNDLSFNTQKDPADYIHLTAILGYSCVHLRWDIFDGDWNEELWRYPPRAGTAGYVGSATTFRDSIKYRVYTPAKNDKNDTVAFPRMRVARGFMTHWWFGKLANGTQIAPGNYTMRFAALRPYGNPHLSDHWDAFEFPGIRILPYNGTNSTEFQMRKRR</sequence>
<dbReference type="GO" id="GO:0004252">
    <property type="term" value="F:serine-type endopeptidase activity"/>
    <property type="evidence" value="ECO:0007669"/>
    <property type="project" value="UniProtKB-UniRule"/>
</dbReference>
<organism evidence="12 13">
    <name type="scientific">Tolypocladium ophioglossoides (strain CBS 100239)</name>
    <name type="common">Snaketongue truffleclub</name>
    <name type="synonym">Elaphocordyceps ophioglossoides</name>
    <dbReference type="NCBI Taxonomy" id="1163406"/>
    <lineage>
        <taxon>Eukaryota</taxon>
        <taxon>Fungi</taxon>
        <taxon>Dikarya</taxon>
        <taxon>Ascomycota</taxon>
        <taxon>Pezizomycotina</taxon>
        <taxon>Sordariomycetes</taxon>
        <taxon>Hypocreomycetidae</taxon>
        <taxon>Hypocreales</taxon>
        <taxon>Ophiocordycipitaceae</taxon>
        <taxon>Tolypocladium</taxon>
    </lineage>
</organism>
<evidence type="ECO:0000256" key="4">
    <source>
        <dbReference type="ARBA" id="ARBA00022801"/>
    </source>
</evidence>
<dbReference type="OrthoDB" id="10256524at2759"/>
<keyword evidence="13" id="KW-1185">Reference proteome</keyword>
<evidence type="ECO:0000259" key="10">
    <source>
        <dbReference type="Pfam" id="PF00082"/>
    </source>
</evidence>
<feature type="active site" description="Charge relay system" evidence="6 7">
    <location>
        <position position="159"/>
    </location>
</feature>
<dbReference type="InterPro" id="IPR023827">
    <property type="entry name" value="Peptidase_S8_Asp-AS"/>
</dbReference>
<dbReference type="GO" id="GO:0006508">
    <property type="term" value="P:proteolysis"/>
    <property type="evidence" value="ECO:0007669"/>
    <property type="project" value="UniProtKB-KW"/>
</dbReference>
<keyword evidence="4 7" id="KW-0378">Hydrolase</keyword>
<feature type="active site" description="Charge relay system" evidence="6 7">
    <location>
        <position position="387"/>
    </location>
</feature>
<feature type="domain" description="C5a peptidase/Subtilisin-like protease SBT2-like Fn3-like" evidence="11">
    <location>
        <begin position="473"/>
        <end position="581"/>
    </location>
</feature>
<dbReference type="InterPro" id="IPR010435">
    <property type="entry name" value="C5a/SBT2-like_Fn3"/>
</dbReference>
<dbReference type="GO" id="GO:0016020">
    <property type="term" value="C:membrane"/>
    <property type="evidence" value="ECO:0007669"/>
    <property type="project" value="InterPro"/>
</dbReference>
<gene>
    <name evidence="12" type="ORF">TOPH_02075</name>
</gene>
<dbReference type="InterPro" id="IPR036852">
    <property type="entry name" value="Peptidase_S8/S53_dom_sf"/>
</dbReference>
<dbReference type="InterPro" id="IPR000209">
    <property type="entry name" value="Peptidase_S8/S53_dom"/>
</dbReference>
<dbReference type="PROSITE" id="PS00138">
    <property type="entry name" value="SUBTILASE_SER"/>
    <property type="match status" value="1"/>
</dbReference>
<feature type="signal peptide" evidence="9">
    <location>
        <begin position="1"/>
        <end position="19"/>
    </location>
</feature>
<comment type="caution">
    <text evidence="12">The sequence shown here is derived from an EMBL/GenBank/DDBJ whole genome shotgun (WGS) entry which is preliminary data.</text>
</comment>
<dbReference type="PROSITE" id="PS00137">
    <property type="entry name" value="SUBTILASE_HIS"/>
    <property type="match status" value="1"/>
</dbReference>
<evidence type="ECO:0000256" key="1">
    <source>
        <dbReference type="ARBA" id="ARBA00011073"/>
    </source>
</evidence>
<dbReference type="Gene3D" id="3.40.50.200">
    <property type="entry name" value="Peptidase S8/S53 domain"/>
    <property type="match status" value="1"/>
</dbReference>
<evidence type="ECO:0000259" key="11">
    <source>
        <dbReference type="Pfam" id="PF06280"/>
    </source>
</evidence>
<evidence type="ECO:0000256" key="5">
    <source>
        <dbReference type="ARBA" id="ARBA00022825"/>
    </source>
</evidence>
<dbReference type="InterPro" id="IPR023828">
    <property type="entry name" value="Peptidase_S8_Ser-AS"/>
</dbReference>
<reference evidence="12 13" key="1">
    <citation type="journal article" date="2015" name="BMC Genomics">
        <title>The genome of the truffle-parasite Tolypocladium ophioglossoides and the evolution of antifungal peptaibiotics.</title>
        <authorList>
            <person name="Quandt C.A."/>
            <person name="Bushley K.E."/>
            <person name="Spatafora J.W."/>
        </authorList>
    </citation>
    <scope>NUCLEOTIDE SEQUENCE [LARGE SCALE GENOMIC DNA]</scope>
    <source>
        <strain evidence="12 13">CBS 100239</strain>
    </source>
</reference>
<keyword evidence="2 7" id="KW-0645">Protease</keyword>
<dbReference type="PROSITE" id="PS51892">
    <property type="entry name" value="SUBTILASE"/>
    <property type="match status" value="1"/>
</dbReference>
<keyword evidence="5 7" id="KW-0720">Serine protease</keyword>
<dbReference type="InterPro" id="IPR015500">
    <property type="entry name" value="Peptidase_S8_subtilisin-rel"/>
</dbReference>
<evidence type="ECO:0000256" key="7">
    <source>
        <dbReference type="PROSITE-ProRule" id="PRU01240"/>
    </source>
</evidence>
<dbReference type="PANTHER" id="PTHR43806:SF66">
    <property type="entry name" value="SERIN ENDOPEPTIDASE"/>
    <property type="match status" value="1"/>
</dbReference>
<accession>A0A0L0NFQ0</accession>
<comment type="similarity">
    <text evidence="1 7 8">Belongs to the peptidase S8 family.</text>
</comment>
<dbReference type="AlphaFoldDB" id="A0A0L0NFQ0"/>
<keyword evidence="3 9" id="KW-0732">Signal</keyword>
<evidence type="ECO:0000256" key="6">
    <source>
        <dbReference type="PIRSR" id="PIRSR615500-1"/>
    </source>
</evidence>
<protein>
    <submittedName>
        <fullName evidence="12">Thermophilic serine proteinase</fullName>
    </submittedName>
</protein>
<dbReference type="Pfam" id="PF00082">
    <property type="entry name" value="Peptidase_S8"/>
    <property type="match status" value="1"/>
</dbReference>
<dbReference type="PRINTS" id="PR00723">
    <property type="entry name" value="SUBTILISIN"/>
</dbReference>
<dbReference type="STRING" id="1163406.A0A0L0NFQ0"/>
<dbReference type="Pfam" id="PF06280">
    <property type="entry name" value="fn3_5"/>
    <property type="match status" value="1"/>
</dbReference>
<proteinExistence type="inferred from homology"/>
<feature type="active site" description="Charge relay system" evidence="6 7">
    <location>
        <position position="212"/>
    </location>
</feature>
<dbReference type="PANTHER" id="PTHR43806">
    <property type="entry name" value="PEPTIDASE S8"/>
    <property type="match status" value="1"/>
</dbReference>
<evidence type="ECO:0000256" key="9">
    <source>
        <dbReference type="SAM" id="SignalP"/>
    </source>
</evidence>
<feature type="domain" description="Peptidase S8/S53" evidence="10">
    <location>
        <begin position="150"/>
        <end position="403"/>
    </location>
</feature>
<evidence type="ECO:0000313" key="12">
    <source>
        <dbReference type="EMBL" id="KND92962.1"/>
    </source>
</evidence>
<dbReference type="InterPro" id="IPR022398">
    <property type="entry name" value="Peptidase_S8_His-AS"/>
</dbReference>
<dbReference type="SUPFAM" id="SSF52743">
    <property type="entry name" value="Subtilisin-like"/>
    <property type="match status" value="1"/>
</dbReference>
<dbReference type="InterPro" id="IPR034187">
    <property type="entry name" value="Peptidases_S8_5"/>
</dbReference>
<dbReference type="EMBL" id="LFRF01000004">
    <property type="protein sequence ID" value="KND92962.1"/>
    <property type="molecule type" value="Genomic_DNA"/>
</dbReference>
<dbReference type="CDD" id="cd07489">
    <property type="entry name" value="Peptidases_S8_5"/>
    <property type="match status" value="1"/>
</dbReference>
<name>A0A0L0NFQ0_TOLOC</name>
<evidence type="ECO:0000256" key="8">
    <source>
        <dbReference type="RuleBase" id="RU003355"/>
    </source>
</evidence>
<dbReference type="Proteomes" id="UP000036947">
    <property type="component" value="Unassembled WGS sequence"/>
</dbReference>
<dbReference type="PROSITE" id="PS00136">
    <property type="entry name" value="SUBTILASE_ASP"/>
    <property type="match status" value="1"/>
</dbReference>
<evidence type="ECO:0000313" key="13">
    <source>
        <dbReference type="Proteomes" id="UP000036947"/>
    </source>
</evidence>
<evidence type="ECO:0000256" key="3">
    <source>
        <dbReference type="ARBA" id="ARBA00022729"/>
    </source>
</evidence>
<evidence type="ECO:0000256" key="2">
    <source>
        <dbReference type="ARBA" id="ARBA00022670"/>
    </source>
</evidence>
<dbReference type="InterPro" id="IPR050131">
    <property type="entry name" value="Peptidase_S8_subtilisin-like"/>
</dbReference>